<keyword evidence="3" id="KW-0808">Transferase</keyword>
<evidence type="ECO:0000313" key="4">
    <source>
        <dbReference type="Proteomes" id="UP000054408"/>
    </source>
</evidence>
<reference evidence="3 4" key="1">
    <citation type="submission" date="2010-05" db="EMBL/GenBank/DDBJ databases">
        <title>The Genome Sequence of Thecamonas trahens ATCC 50062.</title>
        <authorList>
            <consortium name="The Broad Institute Genome Sequencing Platform"/>
            <person name="Russ C."/>
            <person name="Cuomo C."/>
            <person name="Shea T."/>
            <person name="Young S.K."/>
            <person name="Zeng Q."/>
            <person name="Koehrsen M."/>
            <person name="Haas B."/>
            <person name="Borodovsky M."/>
            <person name="Guigo R."/>
            <person name="Alvarado L."/>
            <person name="Berlin A."/>
            <person name="Bochicchio J."/>
            <person name="Borenstein D."/>
            <person name="Chapman S."/>
            <person name="Chen Z."/>
            <person name="Freedman E."/>
            <person name="Gellesch M."/>
            <person name="Goldberg J."/>
            <person name="Griggs A."/>
            <person name="Gujja S."/>
            <person name="Heilman E."/>
            <person name="Heiman D."/>
            <person name="Hepburn T."/>
            <person name="Howarth C."/>
            <person name="Jen D."/>
            <person name="Larson L."/>
            <person name="Mehta T."/>
            <person name="Park D."/>
            <person name="Pearson M."/>
            <person name="Roberts A."/>
            <person name="Saif S."/>
            <person name="Shenoy N."/>
            <person name="Sisk P."/>
            <person name="Stolte C."/>
            <person name="Sykes S."/>
            <person name="Thomson T."/>
            <person name="Walk T."/>
            <person name="White J."/>
            <person name="Yandava C."/>
            <person name="Burger G."/>
            <person name="Gray M.W."/>
            <person name="Holland P.W.H."/>
            <person name="King N."/>
            <person name="Lang F.B.F."/>
            <person name="Roger A.J."/>
            <person name="Ruiz-Trillo I."/>
            <person name="Lander E."/>
            <person name="Nusbaum C."/>
        </authorList>
    </citation>
    <scope>NUCLEOTIDE SEQUENCE [LARGE SCALE GENOMIC DNA]</scope>
    <source>
        <strain evidence="3 4">ATCC 50062</strain>
    </source>
</reference>
<dbReference type="EMBL" id="GL349512">
    <property type="protein sequence ID" value="KNC56191.1"/>
    <property type="molecule type" value="Genomic_DNA"/>
</dbReference>
<dbReference type="RefSeq" id="XP_013752681.1">
    <property type="nucleotide sequence ID" value="XM_013897227.1"/>
</dbReference>
<proteinExistence type="predicted"/>
<feature type="transmembrane region" description="Helical" evidence="1">
    <location>
        <begin position="40"/>
        <end position="68"/>
    </location>
</feature>
<dbReference type="InterPro" id="IPR044992">
    <property type="entry name" value="ChyE-like"/>
</dbReference>
<dbReference type="PROSITE" id="PS51273">
    <property type="entry name" value="GATASE_TYPE_1"/>
    <property type="match status" value="1"/>
</dbReference>
<evidence type="ECO:0000313" key="3">
    <source>
        <dbReference type="EMBL" id="KNC56191.1"/>
    </source>
</evidence>
<dbReference type="CDD" id="cd01741">
    <property type="entry name" value="GATase1_1"/>
    <property type="match status" value="1"/>
</dbReference>
<dbReference type="Gene3D" id="3.40.50.880">
    <property type="match status" value="1"/>
</dbReference>
<dbReference type="eggNOG" id="KOG3179">
    <property type="taxonomic scope" value="Eukaryota"/>
</dbReference>
<dbReference type="PANTHER" id="PTHR42695:SF5">
    <property type="entry name" value="GLUTAMINE AMIDOTRANSFERASE YLR126C-RELATED"/>
    <property type="match status" value="1"/>
</dbReference>
<name>A0A0L0DVT8_THETB</name>
<accession>A0A0L0DVT8</accession>
<evidence type="ECO:0000259" key="2">
    <source>
        <dbReference type="Pfam" id="PF00117"/>
    </source>
</evidence>
<dbReference type="InterPro" id="IPR017926">
    <property type="entry name" value="GATASE"/>
</dbReference>
<gene>
    <name evidence="3" type="ORF">AMSG_11434</name>
</gene>
<evidence type="ECO:0000256" key="1">
    <source>
        <dbReference type="SAM" id="Phobius"/>
    </source>
</evidence>
<organism evidence="3 4">
    <name type="scientific">Thecamonas trahens ATCC 50062</name>
    <dbReference type="NCBI Taxonomy" id="461836"/>
    <lineage>
        <taxon>Eukaryota</taxon>
        <taxon>Apusozoa</taxon>
        <taxon>Apusomonadida</taxon>
        <taxon>Apusomonadidae</taxon>
        <taxon>Thecamonas</taxon>
    </lineage>
</organism>
<dbReference type="STRING" id="461836.A0A0L0DVT8"/>
<dbReference type="GeneID" id="25569395"/>
<keyword evidence="1" id="KW-0812">Transmembrane</keyword>
<keyword evidence="1" id="KW-1133">Transmembrane helix</keyword>
<dbReference type="GO" id="GO:0005829">
    <property type="term" value="C:cytosol"/>
    <property type="evidence" value="ECO:0007669"/>
    <property type="project" value="TreeGrafter"/>
</dbReference>
<protein>
    <submittedName>
        <fullName evidence="3">Amidotransferase</fullName>
    </submittedName>
</protein>
<dbReference type="AlphaFoldDB" id="A0A0L0DVT8"/>
<keyword evidence="1" id="KW-0472">Membrane</keyword>
<sequence>MVITIIIVVIIITIIIVVIIITIIIVVIIITIIMVITIIIVVIIITIIPIITIIIVVIIITIIMWYVYNVTRNEYPTSDELAALDVVFVSGSHHSATQTETPWIAALHSFLARGWSDLDVAPCKLVGICFGHQITAAALGGTAGKNPSGSMRFGVETLACEPAMAELADAVGSPLPIDAGLRILVTHEDCVTELPPSATLLASSDGAAVEAFACRDIVIGFQGHPEFAKDVEMAAIRARASLTPDEAVFADASASLEPSNSELRAFIRAFAAAE</sequence>
<dbReference type="InterPro" id="IPR029062">
    <property type="entry name" value="Class_I_gatase-like"/>
</dbReference>
<dbReference type="OrthoDB" id="92161at2759"/>
<dbReference type="PANTHER" id="PTHR42695">
    <property type="entry name" value="GLUTAMINE AMIDOTRANSFERASE YLR126C-RELATED"/>
    <property type="match status" value="1"/>
</dbReference>
<dbReference type="Proteomes" id="UP000054408">
    <property type="component" value="Unassembled WGS sequence"/>
</dbReference>
<feature type="transmembrane region" description="Helical" evidence="1">
    <location>
        <begin position="6"/>
        <end position="33"/>
    </location>
</feature>
<dbReference type="SUPFAM" id="SSF52317">
    <property type="entry name" value="Class I glutamine amidotransferase-like"/>
    <property type="match status" value="1"/>
</dbReference>
<dbReference type="GO" id="GO:0016740">
    <property type="term" value="F:transferase activity"/>
    <property type="evidence" value="ECO:0007669"/>
    <property type="project" value="UniProtKB-KW"/>
</dbReference>
<feature type="domain" description="Glutamine amidotransferase" evidence="2">
    <location>
        <begin position="125"/>
        <end position="231"/>
    </location>
</feature>
<dbReference type="OMA" id="PWIQTLK"/>
<keyword evidence="4" id="KW-1185">Reference proteome</keyword>
<dbReference type="Pfam" id="PF00117">
    <property type="entry name" value="GATase"/>
    <property type="match status" value="1"/>
</dbReference>